<comment type="caution">
    <text evidence="3">The sequence shown here is derived from an EMBL/GenBank/DDBJ whole genome shotgun (WGS) entry which is preliminary data.</text>
</comment>
<feature type="transmembrane region" description="Helical" evidence="2">
    <location>
        <begin position="125"/>
        <end position="151"/>
    </location>
</feature>
<dbReference type="OrthoDB" id="2418427at2759"/>
<name>A0A9P5RVI6_9FUNG</name>
<feature type="transmembrane region" description="Helical" evidence="2">
    <location>
        <begin position="52"/>
        <end position="69"/>
    </location>
</feature>
<feature type="non-terminal residue" evidence="3">
    <location>
        <position position="1"/>
    </location>
</feature>
<proteinExistence type="predicted"/>
<dbReference type="AlphaFoldDB" id="A0A9P5RVI6"/>
<feature type="region of interest" description="Disordered" evidence="1">
    <location>
        <begin position="217"/>
        <end position="242"/>
    </location>
</feature>
<evidence type="ECO:0000256" key="1">
    <source>
        <dbReference type="SAM" id="MobiDB-lite"/>
    </source>
</evidence>
<gene>
    <name evidence="3" type="ORF">BG015_011878</name>
</gene>
<protein>
    <submittedName>
        <fullName evidence="3">Uncharacterized protein</fullName>
    </submittedName>
</protein>
<feature type="compositionally biased region" description="Low complexity" evidence="1">
    <location>
        <begin position="256"/>
        <end position="273"/>
    </location>
</feature>
<reference evidence="3" key="1">
    <citation type="journal article" date="2020" name="Fungal Divers.">
        <title>Resolving the Mortierellaceae phylogeny through synthesis of multi-gene phylogenetics and phylogenomics.</title>
        <authorList>
            <person name="Vandepol N."/>
            <person name="Liber J."/>
            <person name="Desiro A."/>
            <person name="Na H."/>
            <person name="Kennedy M."/>
            <person name="Barry K."/>
            <person name="Grigoriev I.V."/>
            <person name="Miller A.N."/>
            <person name="O'Donnell K."/>
            <person name="Stajich J.E."/>
            <person name="Bonito G."/>
        </authorList>
    </citation>
    <scope>NUCLEOTIDE SEQUENCE</scope>
    <source>
        <strain evidence="3">NRRL 6426</strain>
    </source>
</reference>
<dbReference type="EMBL" id="JAAAUQ010000952">
    <property type="protein sequence ID" value="KAF9145519.1"/>
    <property type="molecule type" value="Genomic_DNA"/>
</dbReference>
<feature type="compositionally biased region" description="Polar residues" evidence="1">
    <location>
        <begin position="230"/>
        <end position="242"/>
    </location>
</feature>
<feature type="transmembrane region" description="Helical" evidence="2">
    <location>
        <begin position="81"/>
        <end position="101"/>
    </location>
</feature>
<keyword evidence="2" id="KW-0472">Membrane</keyword>
<dbReference type="Proteomes" id="UP000748756">
    <property type="component" value="Unassembled WGS sequence"/>
</dbReference>
<sequence>NDNHTMGNSDLRGMRIWLILLSFANLATITGCYAYLTRYYRGEEGWMTVKDWAIIIFSAILFVSYVYSFRGKRVQEKHMRVFWMLIPCLTLMGIGFSAINLEVDRVSNGLTSRRDAFQCNYVECLLHWIICFMSAITGLFSLIEIGMAYAWGPLQPKNSLYGSLGYNNNAQVMIVSPNQPQPQMVYAQQPGLLAPQPLLQPQQNYYYQQPVSLQQHAQQTSNMVGPLPTNDPNSLNPTTGTTGVMVAQPYQYTGQQQQFQSFAQPAPLHQQQPQPSPQPSPGATASTSGTQHYSPDAAASQPPTSV</sequence>
<evidence type="ECO:0000256" key="2">
    <source>
        <dbReference type="SAM" id="Phobius"/>
    </source>
</evidence>
<evidence type="ECO:0000313" key="3">
    <source>
        <dbReference type="EMBL" id="KAF9145519.1"/>
    </source>
</evidence>
<feature type="region of interest" description="Disordered" evidence="1">
    <location>
        <begin position="256"/>
        <end position="306"/>
    </location>
</feature>
<organism evidence="3 4">
    <name type="scientific">Linnemannia schmuckeri</name>
    <dbReference type="NCBI Taxonomy" id="64567"/>
    <lineage>
        <taxon>Eukaryota</taxon>
        <taxon>Fungi</taxon>
        <taxon>Fungi incertae sedis</taxon>
        <taxon>Mucoromycota</taxon>
        <taxon>Mortierellomycotina</taxon>
        <taxon>Mortierellomycetes</taxon>
        <taxon>Mortierellales</taxon>
        <taxon>Mortierellaceae</taxon>
        <taxon>Linnemannia</taxon>
    </lineage>
</organism>
<accession>A0A9P5RVI6</accession>
<keyword evidence="2" id="KW-1133">Transmembrane helix</keyword>
<feature type="transmembrane region" description="Helical" evidence="2">
    <location>
        <begin position="16"/>
        <end position="36"/>
    </location>
</feature>
<keyword evidence="4" id="KW-1185">Reference proteome</keyword>
<keyword evidence="2" id="KW-0812">Transmembrane</keyword>
<evidence type="ECO:0000313" key="4">
    <source>
        <dbReference type="Proteomes" id="UP000748756"/>
    </source>
</evidence>